<feature type="compositionally biased region" description="Polar residues" evidence="1">
    <location>
        <begin position="15"/>
        <end position="37"/>
    </location>
</feature>
<dbReference type="AlphaFoldDB" id="K9X3B1"/>
<dbReference type="STRING" id="56107.Cylst_4484"/>
<dbReference type="OrthoDB" id="518237at2"/>
<dbReference type="Proteomes" id="UP000010475">
    <property type="component" value="Chromosome"/>
</dbReference>
<dbReference type="KEGG" id="csg:Cylst_4484"/>
<feature type="region of interest" description="Disordered" evidence="1">
    <location>
        <begin position="144"/>
        <end position="171"/>
    </location>
</feature>
<gene>
    <name evidence="3" type="ORF">Cylst_4484</name>
</gene>
<dbReference type="RefSeq" id="WP_015209806.1">
    <property type="nucleotide sequence ID" value="NC_019757.1"/>
</dbReference>
<proteinExistence type="predicted"/>
<organism evidence="3 4">
    <name type="scientific">Cylindrospermum stagnale PCC 7417</name>
    <dbReference type="NCBI Taxonomy" id="56107"/>
    <lineage>
        <taxon>Bacteria</taxon>
        <taxon>Bacillati</taxon>
        <taxon>Cyanobacteriota</taxon>
        <taxon>Cyanophyceae</taxon>
        <taxon>Nostocales</taxon>
        <taxon>Nostocaceae</taxon>
        <taxon>Cylindrospermum</taxon>
    </lineage>
</organism>
<feature type="compositionally biased region" description="Polar residues" evidence="1">
    <location>
        <begin position="147"/>
        <end position="166"/>
    </location>
</feature>
<dbReference type="InterPro" id="IPR029100">
    <property type="entry name" value="Ntox50"/>
</dbReference>
<sequence>MKLTRLQPGDMYQQEPVSSNPVAIQPQANTDLSPAQNTTLEPFEKADEVSNEAVEIQRLSEPGDNGDTVEPQQDIEPQTETTNPTNAEIGIQRACSECEAEKEEKKDTGIIQAKAQIAGFNKNLFKPSLLNQPTHTLQAKTLEEQSPKSALNNNNQNEFSLTKQSPTPLPAKEISSQNPQIVQMMPKPKPGSMTLQEAQQALKRLNGELGLELAQTAADLAGLADPTPISDGVGAAISIARGDYVGAGLSLISMVPYLGDAAGKPIKAARNGKRILKLRKEIAELIQIIEKLSPEARRASGKTGDAVTQQMKRVLEPTLQNPVKKPVKVSQSHLKIESAKQGKHQAGHNNFIPGRSAFTHPNPQQLVNKFAGKGQPANNYQKLQPGYRERVDFGEVIGTYSDPTTGKMLPTSKGIIHYSKNGVHIVPSKT</sequence>
<dbReference type="HOGENOM" id="CLU_637301_0_0_3"/>
<accession>K9X3B1</accession>
<dbReference type="Pfam" id="PF15542">
    <property type="entry name" value="Ntox50"/>
    <property type="match status" value="1"/>
</dbReference>
<feature type="domain" description="Bacterial toxin 50" evidence="2">
    <location>
        <begin position="336"/>
        <end position="427"/>
    </location>
</feature>
<evidence type="ECO:0000313" key="4">
    <source>
        <dbReference type="Proteomes" id="UP000010475"/>
    </source>
</evidence>
<keyword evidence="4" id="KW-1185">Reference proteome</keyword>
<dbReference type="CDD" id="cd20745">
    <property type="entry name" value="FIX_RhsA_AHH_HNH-like"/>
    <property type="match status" value="1"/>
</dbReference>
<dbReference type="eggNOG" id="COG3209">
    <property type="taxonomic scope" value="Bacteria"/>
</dbReference>
<dbReference type="eggNOG" id="COG3103">
    <property type="taxonomic scope" value="Bacteria"/>
</dbReference>
<evidence type="ECO:0000313" key="3">
    <source>
        <dbReference type="EMBL" id="AFZ26564.1"/>
    </source>
</evidence>
<feature type="region of interest" description="Disordered" evidence="1">
    <location>
        <begin position="59"/>
        <end position="83"/>
    </location>
</feature>
<name>K9X3B1_9NOST</name>
<dbReference type="EMBL" id="CP003642">
    <property type="protein sequence ID" value="AFZ26564.1"/>
    <property type="molecule type" value="Genomic_DNA"/>
</dbReference>
<feature type="region of interest" description="Disordered" evidence="1">
    <location>
        <begin position="1"/>
        <end position="37"/>
    </location>
</feature>
<evidence type="ECO:0000256" key="1">
    <source>
        <dbReference type="SAM" id="MobiDB-lite"/>
    </source>
</evidence>
<protein>
    <recommendedName>
        <fullName evidence="2">Bacterial toxin 50 domain-containing protein</fullName>
    </recommendedName>
</protein>
<reference evidence="3 4" key="1">
    <citation type="submission" date="2012-06" db="EMBL/GenBank/DDBJ databases">
        <title>Finished chromosome of genome of Cylindrospermum stagnale PCC 7417.</title>
        <authorList>
            <consortium name="US DOE Joint Genome Institute"/>
            <person name="Gugger M."/>
            <person name="Coursin T."/>
            <person name="Rippka R."/>
            <person name="Tandeau De Marsac N."/>
            <person name="Huntemann M."/>
            <person name="Wei C.-L."/>
            <person name="Han J."/>
            <person name="Detter J.C."/>
            <person name="Han C."/>
            <person name="Tapia R."/>
            <person name="Chen A."/>
            <person name="Kyrpides N."/>
            <person name="Mavromatis K."/>
            <person name="Markowitz V."/>
            <person name="Szeto E."/>
            <person name="Ivanova N."/>
            <person name="Pagani I."/>
            <person name="Pati A."/>
            <person name="Goodwin L."/>
            <person name="Nordberg H.P."/>
            <person name="Cantor M.N."/>
            <person name="Hua S.X."/>
            <person name="Woyke T."/>
            <person name="Kerfeld C.A."/>
        </authorList>
    </citation>
    <scope>NUCLEOTIDE SEQUENCE [LARGE SCALE GENOMIC DNA]</scope>
    <source>
        <strain evidence="3 4">PCC 7417</strain>
    </source>
</reference>
<evidence type="ECO:0000259" key="2">
    <source>
        <dbReference type="Pfam" id="PF15542"/>
    </source>
</evidence>